<proteinExistence type="predicted"/>
<protein>
    <submittedName>
        <fullName evidence="1">Uncharacterized protein</fullName>
    </submittedName>
</protein>
<gene>
    <name evidence="1" type="ORF">DSO57_1005591</name>
</gene>
<sequence>MDVKETQETLTAKYASRIKGTPFLKRLVTFFLFVLFPAINFNYLQEILAQSELESISAKKIRSQLEIEFQVDLKSCKEDINEVIQNLFISFQESTSNTVQNPESHENEPQGEVDESELSDVIDDKTRKRKAPRKKDPASKVKKVKKPRQKKPVDPNAPKPITAFSAPVILSEKLSRLLKADRLPRTEVIKRLWVYIKENKLQDPKDGRNILCDPTLKDLFQVDEVTSFQMAKIIGPHLTKLPAEELQALKDQSKLNISNPIA</sequence>
<dbReference type="Proteomes" id="UP001165960">
    <property type="component" value="Unassembled WGS sequence"/>
</dbReference>
<comment type="caution">
    <text evidence="1">The sequence shown here is derived from an EMBL/GenBank/DDBJ whole genome shotgun (WGS) entry which is preliminary data.</text>
</comment>
<name>A0ACC2UUU3_9FUNG</name>
<evidence type="ECO:0000313" key="2">
    <source>
        <dbReference type="Proteomes" id="UP001165960"/>
    </source>
</evidence>
<organism evidence="1 2">
    <name type="scientific">Entomophthora muscae</name>
    <dbReference type="NCBI Taxonomy" id="34485"/>
    <lineage>
        <taxon>Eukaryota</taxon>
        <taxon>Fungi</taxon>
        <taxon>Fungi incertae sedis</taxon>
        <taxon>Zoopagomycota</taxon>
        <taxon>Entomophthoromycotina</taxon>
        <taxon>Entomophthoromycetes</taxon>
        <taxon>Entomophthorales</taxon>
        <taxon>Entomophthoraceae</taxon>
        <taxon>Entomophthora</taxon>
    </lineage>
</organism>
<dbReference type="EMBL" id="QTSX02000015">
    <property type="protein sequence ID" value="KAJ9090137.1"/>
    <property type="molecule type" value="Genomic_DNA"/>
</dbReference>
<accession>A0ACC2UUU3</accession>
<keyword evidence="2" id="KW-1185">Reference proteome</keyword>
<reference evidence="1" key="1">
    <citation type="submission" date="2022-04" db="EMBL/GenBank/DDBJ databases">
        <title>Genome of the entomopathogenic fungus Entomophthora muscae.</title>
        <authorList>
            <person name="Elya C."/>
            <person name="Lovett B.R."/>
            <person name="Lee E."/>
            <person name="Macias A.M."/>
            <person name="Hajek A.E."/>
            <person name="De Bivort B.L."/>
            <person name="Kasson M.T."/>
            <person name="De Fine Licht H.H."/>
            <person name="Stajich J.E."/>
        </authorList>
    </citation>
    <scope>NUCLEOTIDE SEQUENCE</scope>
    <source>
        <strain evidence="1">Berkeley</strain>
    </source>
</reference>
<evidence type="ECO:0000313" key="1">
    <source>
        <dbReference type="EMBL" id="KAJ9090137.1"/>
    </source>
</evidence>